<dbReference type="SUPFAM" id="SSF54695">
    <property type="entry name" value="POZ domain"/>
    <property type="match status" value="1"/>
</dbReference>
<dbReference type="InterPro" id="IPR011705">
    <property type="entry name" value="BACK"/>
</dbReference>
<dbReference type="SMART" id="SM00875">
    <property type="entry name" value="BACK"/>
    <property type="match status" value="1"/>
</dbReference>
<dbReference type="Pfam" id="PF07707">
    <property type="entry name" value="BACK"/>
    <property type="match status" value="1"/>
</dbReference>
<dbReference type="Proteomes" id="UP000694865">
    <property type="component" value="Unplaced"/>
</dbReference>
<reference evidence="5" key="1">
    <citation type="submission" date="2025-08" db="UniProtKB">
        <authorList>
            <consortium name="RefSeq"/>
        </authorList>
    </citation>
    <scope>IDENTIFICATION</scope>
    <source>
        <tissue evidence="5">Testes</tissue>
    </source>
</reference>
<dbReference type="SUPFAM" id="SSF117281">
    <property type="entry name" value="Kelch motif"/>
    <property type="match status" value="1"/>
</dbReference>
<keyword evidence="4" id="KW-1185">Reference proteome</keyword>
<evidence type="ECO:0000256" key="1">
    <source>
        <dbReference type="ARBA" id="ARBA00022441"/>
    </source>
</evidence>
<dbReference type="PANTHER" id="PTHR24412:SF488">
    <property type="entry name" value="KELCH-LIKE PROTEIN 24"/>
    <property type="match status" value="1"/>
</dbReference>
<evidence type="ECO:0000313" key="5">
    <source>
        <dbReference type="RefSeq" id="XP_006822874.1"/>
    </source>
</evidence>
<dbReference type="InterPro" id="IPR006652">
    <property type="entry name" value="Kelch_1"/>
</dbReference>
<keyword evidence="2" id="KW-0677">Repeat</keyword>
<dbReference type="GeneID" id="100374193"/>
<dbReference type="Gene3D" id="1.25.40.420">
    <property type="match status" value="1"/>
</dbReference>
<dbReference type="InterPro" id="IPR011333">
    <property type="entry name" value="SKP1/BTB/POZ_sf"/>
</dbReference>
<proteinExistence type="predicted"/>
<dbReference type="InterPro" id="IPR015915">
    <property type="entry name" value="Kelch-typ_b-propeller"/>
</dbReference>
<dbReference type="Pfam" id="PF01344">
    <property type="entry name" value="Kelch_1"/>
    <property type="match status" value="1"/>
</dbReference>
<name>A0ABM0MS83_SACKO</name>
<gene>
    <name evidence="5" type="primary">LOC100374193</name>
</gene>
<feature type="domain" description="BTB" evidence="3">
    <location>
        <begin position="51"/>
        <end position="118"/>
    </location>
</feature>
<dbReference type="Pfam" id="PF00651">
    <property type="entry name" value="BTB"/>
    <property type="match status" value="1"/>
</dbReference>
<keyword evidence="1" id="KW-0880">Kelch repeat</keyword>
<dbReference type="PROSITE" id="PS50097">
    <property type="entry name" value="BTB"/>
    <property type="match status" value="1"/>
</dbReference>
<accession>A0ABM0MS83</accession>
<dbReference type="Gene3D" id="2.120.10.80">
    <property type="entry name" value="Kelch-type beta propeller"/>
    <property type="match status" value="1"/>
</dbReference>
<evidence type="ECO:0000259" key="3">
    <source>
        <dbReference type="PROSITE" id="PS50097"/>
    </source>
</evidence>
<dbReference type="PANTHER" id="PTHR24412">
    <property type="entry name" value="KELCH PROTEIN"/>
    <property type="match status" value="1"/>
</dbReference>
<dbReference type="InterPro" id="IPR000210">
    <property type="entry name" value="BTB/POZ_dom"/>
</dbReference>
<dbReference type="RefSeq" id="XP_006822874.1">
    <property type="nucleotide sequence ID" value="XM_006822811.1"/>
</dbReference>
<dbReference type="PIRSF" id="PIRSF037037">
    <property type="entry name" value="Kelch-like_protein_gigaxonin"/>
    <property type="match status" value="1"/>
</dbReference>
<sequence>MSSILEDQILMKAEVEETPYNIVVSSQVNDLDYSSSRLDEMNVARKKSKLTDVVLDVGGTEFPCHKVVLATSCTYFKGMFDSGMKECQQRKISIKAIEATTMGSLLDYFYTGKTTITSCNVQSVLRAANFFQVLTLRDKCAKFLITNMNAETCLDIWQMMVSLSLSFSEQAKIYVLDHFKLVCKLQQFLELTQEELIELISDEHLAIDRENQAGSAVLDWFHYDEDSRRHYFVEILQHVRLELITSLYLVKQIGKELSKVTPKTTLVSKLEGRLTSSDRTFENQKPRETNNVVCFIGAVLDGQKAGDINYFNPINNAWSHLTTNTSSLKGSAVVYDNSIVTRVSKGIHTFNMDTREWNIEVDELIDGDRDELKMILVDERIYFIGGRFHAYDLNKKREVLVEPMLKKVEGTCAVAYGGKIYVFGGRYMHYKETEMIQCYDPNSDTWMHVGDLPEEVPKKDTVAVVFDQFIYLFKDASTIYVYDPKRYEWLRAIPGLETDTYHGRYTATVCNNKIYIISGIISVYDPIHFIYIYTLDPFEGVLELTTKIKVPSPYSSISLRPDKHCVTVRLQS</sequence>
<dbReference type="Gene3D" id="3.30.710.10">
    <property type="entry name" value="Potassium Channel Kv1.1, Chain A"/>
    <property type="match status" value="1"/>
</dbReference>
<dbReference type="InterPro" id="IPR017096">
    <property type="entry name" value="BTB-kelch_protein"/>
</dbReference>
<organism evidence="4 5">
    <name type="scientific">Saccoglossus kowalevskii</name>
    <name type="common">Acorn worm</name>
    <dbReference type="NCBI Taxonomy" id="10224"/>
    <lineage>
        <taxon>Eukaryota</taxon>
        <taxon>Metazoa</taxon>
        <taxon>Hemichordata</taxon>
        <taxon>Enteropneusta</taxon>
        <taxon>Harrimaniidae</taxon>
        <taxon>Saccoglossus</taxon>
    </lineage>
</organism>
<protein>
    <submittedName>
        <fullName evidence="5">Kelch-like protein 6-like</fullName>
    </submittedName>
</protein>
<dbReference type="SMART" id="SM00225">
    <property type="entry name" value="BTB"/>
    <property type="match status" value="1"/>
</dbReference>
<evidence type="ECO:0000313" key="4">
    <source>
        <dbReference type="Proteomes" id="UP000694865"/>
    </source>
</evidence>
<evidence type="ECO:0000256" key="2">
    <source>
        <dbReference type="ARBA" id="ARBA00022737"/>
    </source>
</evidence>